<dbReference type="Proteomes" id="UP000015105">
    <property type="component" value="Chromosome 3D"/>
</dbReference>
<reference evidence="1" key="3">
    <citation type="journal article" date="2017" name="Nature">
        <title>Genome sequence of the progenitor of the wheat D genome Aegilops tauschii.</title>
        <authorList>
            <person name="Luo M.C."/>
            <person name="Gu Y.Q."/>
            <person name="Puiu D."/>
            <person name="Wang H."/>
            <person name="Twardziok S.O."/>
            <person name="Deal K.R."/>
            <person name="Huo N."/>
            <person name="Zhu T."/>
            <person name="Wang L."/>
            <person name="Wang Y."/>
            <person name="McGuire P.E."/>
            <person name="Liu S."/>
            <person name="Long H."/>
            <person name="Ramasamy R.K."/>
            <person name="Rodriguez J.C."/>
            <person name="Van S.L."/>
            <person name="Yuan L."/>
            <person name="Wang Z."/>
            <person name="Xia Z."/>
            <person name="Xiao L."/>
            <person name="Anderson O.D."/>
            <person name="Ouyang S."/>
            <person name="Liang Y."/>
            <person name="Zimin A.V."/>
            <person name="Pertea G."/>
            <person name="Qi P."/>
            <person name="Bennetzen J.L."/>
            <person name="Dai X."/>
            <person name="Dawson M.W."/>
            <person name="Muller H.G."/>
            <person name="Kugler K."/>
            <person name="Rivarola-Duarte L."/>
            <person name="Spannagl M."/>
            <person name="Mayer K.F.X."/>
            <person name="Lu F.H."/>
            <person name="Bevan M.W."/>
            <person name="Leroy P."/>
            <person name="Li P."/>
            <person name="You F.M."/>
            <person name="Sun Q."/>
            <person name="Liu Z."/>
            <person name="Lyons E."/>
            <person name="Wicker T."/>
            <person name="Salzberg S.L."/>
            <person name="Devos K.M."/>
            <person name="Dvorak J."/>
        </authorList>
    </citation>
    <scope>NUCLEOTIDE SEQUENCE [LARGE SCALE GENOMIC DNA]</scope>
    <source>
        <strain evidence="1">cv. AL8/78</strain>
    </source>
</reference>
<dbReference type="Gramene" id="AET7Gv20790200.4">
    <property type="protein sequence ID" value="AET7Gv20790200.4"/>
    <property type="gene ID" value="AET7Gv20790200"/>
</dbReference>
<dbReference type="Gramene" id="AET7Gv20790200.5">
    <property type="protein sequence ID" value="AET7Gv20790200.5"/>
    <property type="gene ID" value="AET7Gv20790200"/>
</dbReference>
<reference evidence="1" key="4">
    <citation type="submission" date="2019-03" db="UniProtKB">
        <authorList>
            <consortium name="EnsemblPlants"/>
        </authorList>
    </citation>
    <scope>IDENTIFICATION</scope>
</reference>
<dbReference type="EnsemblPlants" id="AET3Gv20364600.6">
    <property type="protein sequence ID" value="AET3Gv20364600.6"/>
    <property type="gene ID" value="AET3Gv20364600"/>
</dbReference>
<dbReference type="Gramene" id="AET7Gv20790200.1">
    <property type="protein sequence ID" value="AET7Gv20790200.1"/>
    <property type="gene ID" value="AET7Gv20790200"/>
</dbReference>
<dbReference type="EnsemblPlants" id="AET7Gv20790200.4">
    <property type="protein sequence ID" value="AET7Gv20790200.4"/>
    <property type="gene ID" value="AET7Gv20790200"/>
</dbReference>
<dbReference type="Proteomes" id="UP000015105">
    <property type="component" value="Chromosome 7D"/>
</dbReference>
<proteinExistence type="predicted"/>
<dbReference type="EnsemblPlants" id="AET7Gv20790200.1">
    <property type="protein sequence ID" value="AET7Gv20790200.1"/>
    <property type="gene ID" value="AET7Gv20790200"/>
</dbReference>
<evidence type="ECO:0000313" key="1">
    <source>
        <dbReference type="EnsemblPlants" id="AET7Gv20790200.2"/>
    </source>
</evidence>
<keyword evidence="2" id="KW-1185">Reference proteome</keyword>
<dbReference type="EnsemblPlants" id="AET7Gv20790200.5">
    <property type="protein sequence ID" value="AET7Gv20790200.5"/>
    <property type="gene ID" value="AET7Gv20790200"/>
</dbReference>
<name>A0A453S1G6_AEGTS</name>
<organism evidence="1 2">
    <name type="scientific">Aegilops tauschii subsp. strangulata</name>
    <name type="common">Goatgrass</name>
    <dbReference type="NCBI Taxonomy" id="200361"/>
    <lineage>
        <taxon>Eukaryota</taxon>
        <taxon>Viridiplantae</taxon>
        <taxon>Streptophyta</taxon>
        <taxon>Embryophyta</taxon>
        <taxon>Tracheophyta</taxon>
        <taxon>Spermatophyta</taxon>
        <taxon>Magnoliopsida</taxon>
        <taxon>Liliopsida</taxon>
        <taxon>Poales</taxon>
        <taxon>Poaceae</taxon>
        <taxon>BOP clade</taxon>
        <taxon>Pooideae</taxon>
        <taxon>Triticodae</taxon>
        <taxon>Triticeae</taxon>
        <taxon>Triticinae</taxon>
        <taxon>Aegilops</taxon>
    </lineage>
</organism>
<dbReference type="Gramene" id="AET3Gv20364600.2">
    <property type="protein sequence ID" value="AET3Gv20364600.2"/>
    <property type="gene ID" value="AET3Gv20364600"/>
</dbReference>
<dbReference type="EnsemblPlants" id="AET7Gv20790200.2">
    <property type="protein sequence ID" value="AET7Gv20790200.2"/>
    <property type="gene ID" value="AET7Gv20790200"/>
</dbReference>
<dbReference type="EnsemblPlants" id="AET3Gv20364600.2">
    <property type="protein sequence ID" value="AET3Gv20364600.2"/>
    <property type="gene ID" value="AET3Gv20364600"/>
</dbReference>
<sequence length="54" mass="6184">MLLTFGSVPSFGMYRTVSDNYCRSNLEAAELLLHVQQEGHVPHFEMQWSVISNL</sequence>
<dbReference type="Gramene" id="AET3Gv20364600.3">
    <property type="protein sequence ID" value="AET3Gv20364600.3"/>
    <property type="gene ID" value="AET3Gv20364600"/>
</dbReference>
<evidence type="ECO:0000313" key="2">
    <source>
        <dbReference type="Proteomes" id="UP000015105"/>
    </source>
</evidence>
<reference evidence="2" key="2">
    <citation type="journal article" date="2017" name="Nat. Plants">
        <title>The Aegilops tauschii genome reveals multiple impacts of transposons.</title>
        <authorList>
            <person name="Zhao G."/>
            <person name="Zou C."/>
            <person name="Li K."/>
            <person name="Wang K."/>
            <person name="Li T."/>
            <person name="Gao L."/>
            <person name="Zhang X."/>
            <person name="Wang H."/>
            <person name="Yang Z."/>
            <person name="Liu X."/>
            <person name="Jiang W."/>
            <person name="Mao L."/>
            <person name="Kong X."/>
            <person name="Jiao Y."/>
            <person name="Jia J."/>
        </authorList>
    </citation>
    <scope>NUCLEOTIDE SEQUENCE [LARGE SCALE GENOMIC DNA]</scope>
    <source>
        <strain evidence="2">cv. AL8/78</strain>
    </source>
</reference>
<dbReference type="EnsemblPlants" id="AET3Gv20364600.3">
    <property type="protein sequence ID" value="AET3Gv20364600.3"/>
    <property type="gene ID" value="AET3Gv20364600"/>
</dbReference>
<protein>
    <submittedName>
        <fullName evidence="1">Uncharacterized protein</fullName>
    </submittedName>
</protein>
<dbReference type="Gramene" id="AET3Gv20364600.6">
    <property type="protein sequence ID" value="AET3Gv20364600.6"/>
    <property type="gene ID" value="AET3Gv20364600"/>
</dbReference>
<dbReference type="Gramene" id="AET3Gv20364600.5">
    <property type="protein sequence ID" value="AET3Gv20364600.5"/>
    <property type="gene ID" value="AET3Gv20364600"/>
</dbReference>
<dbReference type="EnsemblPlants" id="AET7Gv20790200.3">
    <property type="protein sequence ID" value="AET7Gv20790200.3"/>
    <property type="gene ID" value="AET7Gv20790200"/>
</dbReference>
<accession>A0A453S1G6</accession>
<reference evidence="2" key="1">
    <citation type="journal article" date="2014" name="Science">
        <title>Ancient hybridizations among the ancestral genomes of bread wheat.</title>
        <authorList>
            <consortium name="International Wheat Genome Sequencing Consortium,"/>
            <person name="Marcussen T."/>
            <person name="Sandve S.R."/>
            <person name="Heier L."/>
            <person name="Spannagl M."/>
            <person name="Pfeifer M."/>
            <person name="Jakobsen K.S."/>
            <person name="Wulff B.B."/>
            <person name="Steuernagel B."/>
            <person name="Mayer K.F."/>
            <person name="Olsen O.A."/>
        </authorList>
    </citation>
    <scope>NUCLEOTIDE SEQUENCE [LARGE SCALE GENOMIC DNA]</scope>
    <source>
        <strain evidence="2">cv. AL8/78</strain>
    </source>
</reference>
<reference evidence="1" key="5">
    <citation type="journal article" date="2021" name="G3 (Bethesda)">
        <title>Aegilops tauschii genome assembly Aet v5.0 features greater sequence contiguity and improved annotation.</title>
        <authorList>
            <person name="Wang L."/>
            <person name="Zhu T."/>
            <person name="Rodriguez J.C."/>
            <person name="Deal K.R."/>
            <person name="Dubcovsky J."/>
            <person name="McGuire P.E."/>
            <person name="Lux T."/>
            <person name="Spannagl M."/>
            <person name="Mayer K.F.X."/>
            <person name="Baldrich P."/>
            <person name="Meyers B.C."/>
            <person name="Huo N."/>
            <person name="Gu Y.Q."/>
            <person name="Zhou H."/>
            <person name="Devos K.M."/>
            <person name="Bennetzen J.L."/>
            <person name="Unver T."/>
            <person name="Budak H."/>
            <person name="Gulick P.J."/>
            <person name="Galiba G."/>
            <person name="Kalapos B."/>
            <person name="Nelson D.R."/>
            <person name="Li P."/>
            <person name="You F.M."/>
            <person name="Luo M.C."/>
            <person name="Dvorak J."/>
        </authorList>
    </citation>
    <scope>NUCLEOTIDE SEQUENCE [LARGE SCALE GENOMIC DNA]</scope>
    <source>
        <strain evidence="1">cv. AL8/78</strain>
    </source>
</reference>
<dbReference type="Gramene" id="AET7Gv20790200.3">
    <property type="protein sequence ID" value="AET7Gv20790200.3"/>
    <property type="gene ID" value="AET7Gv20790200"/>
</dbReference>
<dbReference type="EnsemblPlants" id="AET3Gv20364600.5">
    <property type="protein sequence ID" value="AET3Gv20364600.5"/>
    <property type="gene ID" value="AET3Gv20364600"/>
</dbReference>
<dbReference type="Gramene" id="AET7Gv20790200.2">
    <property type="protein sequence ID" value="AET7Gv20790200.2"/>
    <property type="gene ID" value="AET7Gv20790200"/>
</dbReference>
<dbReference type="AlphaFoldDB" id="A0A453S1G6"/>